<keyword evidence="2" id="KW-1185">Reference proteome</keyword>
<protein>
    <submittedName>
        <fullName evidence="1">DNA alkylation repair protein</fullName>
    </submittedName>
</protein>
<dbReference type="InterPro" id="IPR016024">
    <property type="entry name" value="ARM-type_fold"/>
</dbReference>
<dbReference type="CDD" id="cd07064">
    <property type="entry name" value="AlkD_like_1"/>
    <property type="match status" value="1"/>
</dbReference>
<comment type="caution">
    <text evidence="1">The sequence shown here is derived from an EMBL/GenBank/DDBJ whole genome shotgun (WGS) entry which is preliminary data.</text>
</comment>
<organism evidence="1 2">
    <name type="scientific">Fodinibacter luteus</name>
    <dbReference type="NCBI Taxonomy" id="552064"/>
    <lineage>
        <taxon>Bacteria</taxon>
        <taxon>Bacillati</taxon>
        <taxon>Actinomycetota</taxon>
        <taxon>Actinomycetes</taxon>
        <taxon>Micrococcales</taxon>
        <taxon>Intrasporangiaceae</taxon>
        <taxon>Fodinibacter (ex Wang et al. 2009)</taxon>
    </lineage>
</organism>
<evidence type="ECO:0000313" key="2">
    <source>
        <dbReference type="Proteomes" id="UP001500945"/>
    </source>
</evidence>
<reference evidence="2" key="1">
    <citation type="journal article" date="2019" name="Int. J. Syst. Evol. Microbiol.">
        <title>The Global Catalogue of Microorganisms (GCM) 10K type strain sequencing project: providing services to taxonomists for standard genome sequencing and annotation.</title>
        <authorList>
            <consortium name="The Broad Institute Genomics Platform"/>
            <consortium name="The Broad Institute Genome Sequencing Center for Infectious Disease"/>
            <person name="Wu L."/>
            <person name="Ma J."/>
        </authorList>
    </citation>
    <scope>NUCLEOTIDE SEQUENCE [LARGE SCALE GENOMIC DNA]</scope>
    <source>
        <strain evidence="2">JCM 17809</strain>
    </source>
</reference>
<dbReference type="PANTHER" id="PTHR34070">
    <property type="entry name" value="ARMADILLO-TYPE FOLD"/>
    <property type="match status" value="1"/>
</dbReference>
<gene>
    <name evidence="1" type="ORF">GCM10023168_27810</name>
</gene>
<name>A0ABP8KKD6_9MICO</name>
<dbReference type="Pfam" id="PF08713">
    <property type="entry name" value="DNA_alkylation"/>
    <property type="match status" value="1"/>
</dbReference>
<dbReference type="EMBL" id="BAABGM010000016">
    <property type="protein sequence ID" value="GAA4409260.1"/>
    <property type="molecule type" value="Genomic_DNA"/>
</dbReference>
<proteinExistence type="predicted"/>
<dbReference type="Proteomes" id="UP001500945">
    <property type="component" value="Unassembled WGS sequence"/>
</dbReference>
<accession>A0ABP8KKD6</accession>
<dbReference type="InterPro" id="IPR014825">
    <property type="entry name" value="DNA_alkylation"/>
</dbReference>
<dbReference type="Gene3D" id="1.25.10.90">
    <property type="match status" value="1"/>
</dbReference>
<dbReference type="SUPFAM" id="SSF48371">
    <property type="entry name" value="ARM repeat"/>
    <property type="match status" value="1"/>
</dbReference>
<dbReference type="PANTHER" id="PTHR34070:SF1">
    <property type="entry name" value="DNA ALKYLATION REPAIR PROTEIN"/>
    <property type="match status" value="1"/>
</dbReference>
<sequence>MSGAGVAGAGVAGAGVSGAGVSGAGVAGAAVAVVTTGIPASASASASAVPPIVPAVRSALRSAGDPERAVGQQRYMKSALPYHGLTSSDLRGLLRPLLADPGLAPATRGEWESAVRALWDGVEYREEWYAAIALTGHRAARAWQDPDALGLYRHLVETGAWWDVVDAVAADRVGPILLSHRPVVTPAMRADAVDGHLWVRRTAILAQLKHRSATDVGLLEDVLDANLEDSRFGREFFIRKAVGWALRQYARTDPEWVRGYVGSRGARLSGLSRREALKHL</sequence>
<evidence type="ECO:0000313" key="1">
    <source>
        <dbReference type="EMBL" id="GAA4409260.1"/>
    </source>
</evidence>